<dbReference type="PROSITE" id="PS51742">
    <property type="entry name" value="PPC"/>
    <property type="match status" value="1"/>
</dbReference>
<feature type="domain" description="PPC" evidence="1">
    <location>
        <begin position="9"/>
        <end position="140"/>
    </location>
</feature>
<evidence type="ECO:0000259" key="1">
    <source>
        <dbReference type="PROSITE" id="PS51742"/>
    </source>
</evidence>
<dbReference type="PANTHER" id="PTHR34988:SF1">
    <property type="entry name" value="DNA-BINDING PROTEIN"/>
    <property type="match status" value="1"/>
</dbReference>
<dbReference type="SUPFAM" id="SSF117856">
    <property type="entry name" value="AF0104/ALDC/Ptd012-like"/>
    <property type="match status" value="1"/>
</dbReference>
<proteinExistence type="predicted"/>
<dbReference type="EMBL" id="FMJD01000007">
    <property type="protein sequence ID" value="SCM75987.1"/>
    <property type="molecule type" value="Genomic_DNA"/>
</dbReference>
<dbReference type="Pfam" id="PF03479">
    <property type="entry name" value="PCC"/>
    <property type="match status" value="1"/>
</dbReference>
<dbReference type="Gene3D" id="3.30.1330.80">
    <property type="entry name" value="Hypothetical protein, similar to alpha- acetolactate decarboxylase, domain 2"/>
    <property type="match status" value="1"/>
</dbReference>
<evidence type="ECO:0000313" key="2">
    <source>
        <dbReference type="EMBL" id="SCM75987.1"/>
    </source>
</evidence>
<dbReference type="AlphaFoldDB" id="A0A212LET3"/>
<sequence length="145" mass="15656">MSDNAILPPSRGRFYAVRFKPGEDLLAGLRAFVAERDLQAVSIVTAVGSLTKAPLRLANTGVWETRQGHFEIVSLVGTIDAAGEHIHISLSDRHGVTVGAHFGPGSAVYTTAEVVLVELEDYRFSRESCALSGYDELIVASRDSR</sequence>
<reference evidence="2" key="1">
    <citation type="submission" date="2016-08" db="EMBL/GenBank/DDBJ databases">
        <authorList>
            <person name="Seilhamer J.J."/>
        </authorList>
    </citation>
    <scope>NUCLEOTIDE SEQUENCE</scope>
    <source>
        <strain evidence="2">86</strain>
    </source>
</reference>
<gene>
    <name evidence="2" type="ORF">KL86PLE_30434</name>
</gene>
<dbReference type="RefSeq" id="WP_288196268.1">
    <property type="nucleotide sequence ID" value="NZ_LT608334.1"/>
</dbReference>
<dbReference type="InterPro" id="IPR005175">
    <property type="entry name" value="PPC_dom"/>
</dbReference>
<dbReference type="PANTHER" id="PTHR34988">
    <property type="entry name" value="PROTEIN, PUTATIVE-RELATED"/>
    <property type="match status" value="1"/>
</dbReference>
<organism evidence="2">
    <name type="scientific">uncultured Pleomorphomonas sp</name>
    <dbReference type="NCBI Taxonomy" id="442121"/>
    <lineage>
        <taxon>Bacteria</taxon>
        <taxon>Pseudomonadati</taxon>
        <taxon>Pseudomonadota</taxon>
        <taxon>Alphaproteobacteria</taxon>
        <taxon>Hyphomicrobiales</taxon>
        <taxon>Pleomorphomonadaceae</taxon>
        <taxon>Pleomorphomonas</taxon>
        <taxon>environmental samples</taxon>
    </lineage>
</organism>
<dbReference type="CDD" id="cd11378">
    <property type="entry name" value="DUF296"/>
    <property type="match status" value="1"/>
</dbReference>
<name>A0A212LET3_9HYPH</name>
<protein>
    <recommendedName>
        <fullName evidence="1">PPC domain-containing protein</fullName>
    </recommendedName>
</protein>
<accession>A0A212LET3</accession>